<dbReference type="PANTHER" id="PTHR17550">
    <property type="entry name" value="E3 UBIQUITIN-PROTEIN LIGASE TTC3"/>
    <property type="match status" value="1"/>
</dbReference>
<feature type="compositionally biased region" description="Low complexity" evidence="1">
    <location>
        <begin position="377"/>
        <end position="391"/>
    </location>
</feature>
<dbReference type="Proteomes" id="UP001174909">
    <property type="component" value="Unassembled WGS sequence"/>
</dbReference>
<dbReference type="PANTHER" id="PTHR17550:SF4">
    <property type="entry name" value="E3 UBIQUITIN-PROTEIN LIGASE TTC3"/>
    <property type="match status" value="1"/>
</dbReference>
<protein>
    <submittedName>
        <fullName evidence="2">E3 ubiquitin-protein ligase TTC3</fullName>
    </submittedName>
</protein>
<dbReference type="SUPFAM" id="SSF48452">
    <property type="entry name" value="TPR-like"/>
    <property type="match status" value="1"/>
</dbReference>
<dbReference type="Gene3D" id="1.25.40.10">
    <property type="entry name" value="Tetratricopeptide repeat domain"/>
    <property type="match status" value="1"/>
</dbReference>
<keyword evidence="3" id="KW-1185">Reference proteome</keyword>
<evidence type="ECO:0000313" key="3">
    <source>
        <dbReference type="Proteomes" id="UP001174909"/>
    </source>
</evidence>
<feature type="compositionally biased region" description="Basic and acidic residues" evidence="1">
    <location>
        <begin position="42"/>
        <end position="61"/>
    </location>
</feature>
<sequence length="664" mass="74101">MGKKRKPKSNKAKATASGGKTSAAGETQTATPSSPGGPALDHVARKSSVEEAEKKGELDWPEDKKAQERLLSAIKLKTLAPFLFGQKTLSLEAELCAVEAELLPRDEGVWPAFFEERQWRTAVLVVQVVLTSSHLCETNQSFRDYLLKGESAVLKDTTMVAKLLKLHSKMMAEYTTSEVEVTYKVLRLQVMSLGMVGVSSPAYLFLDGLQEKEQLVLPIKERGNFNFKDGRYRAAIGDYTRAIRISPFSAVLYSNRSLCYLKNGDTWNACVDSFRALVLKPDWEKPYHHCSEAWLALGNHSLALKMNNIGRDVCSTTSELSRQNEQILVAMETAKGGEAPPTGPSHQSPSATGEEGVKKPSSKPRKKGRKQREKEQTSTPTSSAHSSANSNCEKVATATTQHSDKCESDFDDITEGLTDHSGRGDHSGTERDEAGPKREPIEDQNEWEFRHAITAKKMLKRRQRDDVVIPLAGSSGSEPDEDYVGAVRGLPCPEREAAMAARKEERAMADFRRREEERERMRVERRAMRAAEENKIVQTLLNLDPYTKFQELQVPTLDVSVTTSQLFDMMKTVPSRRGSQMIGAQYTAHSEGWRSLEPLPPLSPPVIPKPPASKLTATFDEVWCPLLAGVVETSDIIPPRIHYVGNMVTKYIPHYPPHYHRYEF</sequence>
<proteinExistence type="predicted"/>
<evidence type="ECO:0000256" key="1">
    <source>
        <dbReference type="SAM" id="MobiDB-lite"/>
    </source>
</evidence>
<dbReference type="InterPro" id="IPR019734">
    <property type="entry name" value="TPR_rpt"/>
</dbReference>
<gene>
    <name evidence="2" type="ORF">GBAR_LOCUS20676</name>
</gene>
<dbReference type="SMART" id="SM00028">
    <property type="entry name" value="TPR"/>
    <property type="match status" value="2"/>
</dbReference>
<feature type="compositionally biased region" description="Basic and acidic residues" evidence="1">
    <location>
        <begin position="417"/>
        <end position="445"/>
    </location>
</feature>
<evidence type="ECO:0000313" key="2">
    <source>
        <dbReference type="EMBL" id="CAI8036900.1"/>
    </source>
</evidence>
<name>A0AA35SVL0_GEOBA</name>
<organism evidence="2 3">
    <name type="scientific">Geodia barretti</name>
    <name type="common">Barrett's horny sponge</name>
    <dbReference type="NCBI Taxonomy" id="519541"/>
    <lineage>
        <taxon>Eukaryota</taxon>
        <taxon>Metazoa</taxon>
        <taxon>Porifera</taxon>
        <taxon>Demospongiae</taxon>
        <taxon>Heteroscleromorpha</taxon>
        <taxon>Tetractinellida</taxon>
        <taxon>Astrophorina</taxon>
        <taxon>Geodiidae</taxon>
        <taxon>Geodia</taxon>
    </lineage>
</organism>
<dbReference type="InterPro" id="IPR011990">
    <property type="entry name" value="TPR-like_helical_dom_sf"/>
</dbReference>
<accession>A0AA35SVL0</accession>
<dbReference type="EMBL" id="CASHTH010002907">
    <property type="protein sequence ID" value="CAI8036900.1"/>
    <property type="molecule type" value="Genomic_DNA"/>
</dbReference>
<feature type="compositionally biased region" description="Basic residues" evidence="1">
    <location>
        <begin position="1"/>
        <end position="11"/>
    </location>
</feature>
<feature type="compositionally biased region" description="Basic residues" evidence="1">
    <location>
        <begin position="360"/>
        <end position="371"/>
    </location>
</feature>
<feature type="region of interest" description="Disordered" evidence="1">
    <location>
        <begin position="335"/>
        <end position="445"/>
    </location>
</feature>
<reference evidence="2" key="1">
    <citation type="submission" date="2023-03" db="EMBL/GenBank/DDBJ databases">
        <authorList>
            <person name="Steffen K."/>
            <person name="Cardenas P."/>
        </authorList>
    </citation>
    <scope>NUCLEOTIDE SEQUENCE</scope>
</reference>
<dbReference type="AlphaFoldDB" id="A0AA35SVL0"/>
<feature type="region of interest" description="Disordered" evidence="1">
    <location>
        <begin position="1"/>
        <end position="61"/>
    </location>
</feature>
<feature type="compositionally biased region" description="Low complexity" evidence="1">
    <location>
        <begin position="12"/>
        <end position="25"/>
    </location>
</feature>
<comment type="caution">
    <text evidence="2">The sequence shown here is derived from an EMBL/GenBank/DDBJ whole genome shotgun (WGS) entry which is preliminary data.</text>
</comment>